<proteinExistence type="predicted"/>
<keyword evidence="3" id="KW-1185">Reference proteome</keyword>
<feature type="region of interest" description="Disordered" evidence="1">
    <location>
        <begin position="42"/>
        <end position="68"/>
    </location>
</feature>
<evidence type="ECO:0000256" key="1">
    <source>
        <dbReference type="SAM" id="MobiDB-lite"/>
    </source>
</evidence>
<reference evidence="2" key="1">
    <citation type="journal article" date="2014" name="Int. J. Syst. Evol. Microbiol.">
        <title>Complete genome sequence of Corynebacterium casei LMG S-19264T (=DSM 44701T), isolated from a smear-ripened cheese.</title>
        <authorList>
            <consortium name="US DOE Joint Genome Institute (JGI-PGF)"/>
            <person name="Walter F."/>
            <person name="Albersmeier A."/>
            <person name="Kalinowski J."/>
            <person name="Ruckert C."/>
        </authorList>
    </citation>
    <scope>NUCLEOTIDE SEQUENCE</scope>
    <source>
        <strain evidence="2">CGMCC 4.7110</strain>
    </source>
</reference>
<organism evidence="2 3">
    <name type="scientific">Streptomyces fuscichromogenes</name>
    <dbReference type="NCBI Taxonomy" id="1324013"/>
    <lineage>
        <taxon>Bacteria</taxon>
        <taxon>Bacillati</taxon>
        <taxon>Actinomycetota</taxon>
        <taxon>Actinomycetes</taxon>
        <taxon>Kitasatosporales</taxon>
        <taxon>Streptomycetaceae</taxon>
        <taxon>Streptomyces</taxon>
    </lineage>
</organism>
<evidence type="ECO:0000313" key="3">
    <source>
        <dbReference type="Proteomes" id="UP000653411"/>
    </source>
</evidence>
<dbReference type="Proteomes" id="UP000653411">
    <property type="component" value="Unassembled WGS sequence"/>
</dbReference>
<sequence length="112" mass="12244">MREVLKATGVLKGRHRRALDPTVLADAMRFGDRPPRFLMSEKAAEKSCSARAQRKSSRSTTSRAGRPGVMASMHVLHCMTLLSPGGPMLSNAQDLWISLGRNAEGIPSRMIL</sequence>
<name>A0A917XJ90_9ACTN</name>
<evidence type="ECO:0000313" key="2">
    <source>
        <dbReference type="EMBL" id="GGN31096.1"/>
    </source>
</evidence>
<reference evidence="2" key="2">
    <citation type="submission" date="2020-09" db="EMBL/GenBank/DDBJ databases">
        <authorList>
            <person name="Sun Q."/>
            <person name="Zhou Y."/>
        </authorList>
    </citation>
    <scope>NUCLEOTIDE SEQUENCE</scope>
    <source>
        <strain evidence="2">CGMCC 4.7110</strain>
    </source>
</reference>
<accession>A0A917XJ90</accession>
<gene>
    <name evidence="2" type="ORF">GCM10011578_068770</name>
</gene>
<protein>
    <submittedName>
        <fullName evidence="2">Uncharacterized protein</fullName>
    </submittedName>
</protein>
<dbReference type="AlphaFoldDB" id="A0A917XJ90"/>
<dbReference type="EMBL" id="BMML01000019">
    <property type="protein sequence ID" value="GGN31096.1"/>
    <property type="molecule type" value="Genomic_DNA"/>
</dbReference>
<comment type="caution">
    <text evidence="2">The sequence shown here is derived from an EMBL/GenBank/DDBJ whole genome shotgun (WGS) entry which is preliminary data.</text>
</comment>